<keyword evidence="8 9" id="KW-0472">Membrane</keyword>
<keyword evidence="12" id="KW-1185">Reference proteome</keyword>
<organism evidence="11 12">
    <name type="scientific">Hondaea fermentalgiana</name>
    <dbReference type="NCBI Taxonomy" id="2315210"/>
    <lineage>
        <taxon>Eukaryota</taxon>
        <taxon>Sar</taxon>
        <taxon>Stramenopiles</taxon>
        <taxon>Bigyra</taxon>
        <taxon>Labyrinthulomycetes</taxon>
        <taxon>Thraustochytrida</taxon>
        <taxon>Thraustochytriidae</taxon>
        <taxon>Hondaea</taxon>
    </lineage>
</organism>
<dbReference type="PROSITE" id="PS50920">
    <property type="entry name" value="SOLCAR"/>
    <property type="match status" value="2"/>
</dbReference>
<name>A0A2R5GEE7_9STRA</name>
<dbReference type="Pfam" id="PF00153">
    <property type="entry name" value="Mito_carr"/>
    <property type="match status" value="2"/>
</dbReference>
<reference evidence="11 12" key="1">
    <citation type="submission" date="2017-12" db="EMBL/GenBank/DDBJ databases">
        <title>Sequencing, de novo assembly and annotation of complete genome of a new Thraustochytrid species, strain FCC1311.</title>
        <authorList>
            <person name="Sedici K."/>
            <person name="Godart F."/>
            <person name="Aiese Cigliano R."/>
            <person name="Sanseverino W."/>
            <person name="Barakat M."/>
            <person name="Ortet P."/>
            <person name="Marechal E."/>
            <person name="Cagnac O."/>
            <person name="Amato A."/>
        </authorList>
    </citation>
    <scope>NUCLEOTIDE SEQUENCE [LARGE SCALE GENOMIC DNA]</scope>
</reference>
<keyword evidence="3 10" id="KW-0813">Transport</keyword>
<evidence type="ECO:0000256" key="10">
    <source>
        <dbReference type="RuleBase" id="RU000488"/>
    </source>
</evidence>
<dbReference type="AlphaFoldDB" id="A0A2R5GEE7"/>
<evidence type="ECO:0000313" key="11">
    <source>
        <dbReference type="EMBL" id="GBG29327.1"/>
    </source>
</evidence>
<protein>
    <submittedName>
        <fullName evidence="11">Mitochondrial carrier protein</fullName>
    </submittedName>
</protein>
<dbReference type="PANTHER" id="PTHR45624">
    <property type="entry name" value="MITOCHONDRIAL BASIC AMINO ACIDS TRANSPORTER-RELATED"/>
    <property type="match status" value="1"/>
</dbReference>
<dbReference type="GO" id="GO:1990575">
    <property type="term" value="P:mitochondrial L-ornithine transmembrane transport"/>
    <property type="evidence" value="ECO:0007669"/>
    <property type="project" value="TreeGrafter"/>
</dbReference>
<dbReference type="OrthoDB" id="193856at2759"/>
<evidence type="ECO:0000256" key="2">
    <source>
        <dbReference type="ARBA" id="ARBA00006375"/>
    </source>
</evidence>
<evidence type="ECO:0000256" key="4">
    <source>
        <dbReference type="ARBA" id="ARBA00022692"/>
    </source>
</evidence>
<dbReference type="SUPFAM" id="SSF103506">
    <property type="entry name" value="Mitochondrial carrier"/>
    <property type="match status" value="1"/>
</dbReference>
<dbReference type="Proteomes" id="UP000241890">
    <property type="component" value="Unassembled WGS sequence"/>
</dbReference>
<keyword evidence="6" id="KW-1133">Transmembrane helix</keyword>
<sequence>MELAVDFAAGAAYGFTSVVVGQPLDTVKSRVQAMSSRGMIGEARSLFATEGVRGLYRGSAPVFLGGTLFRSAQFGVYSTALTLIHENMGKQPRALGFFDVQVAVAGLCGGIGRGLIEQPFDFIKIRRQVDQPWKFSEVFKGSSVTMMRNAGLFCGFVTYIDFSKQLFPDGQLGSFLTGAICSNLAWVTIWPLDVAKSMRQSGLYKGRSTSSLIFEVFRTGRIFRGIVPGLARSFLANGFAMMAYSEVQKQLTPMIEPTFASSSSPSDTKSS</sequence>
<evidence type="ECO:0000256" key="9">
    <source>
        <dbReference type="PROSITE-ProRule" id="PRU00282"/>
    </source>
</evidence>
<evidence type="ECO:0000256" key="1">
    <source>
        <dbReference type="ARBA" id="ARBA00004225"/>
    </source>
</evidence>
<dbReference type="InParanoid" id="A0A2R5GEE7"/>
<dbReference type="EMBL" id="BEYU01000056">
    <property type="protein sequence ID" value="GBG29327.1"/>
    <property type="molecule type" value="Genomic_DNA"/>
</dbReference>
<keyword evidence="7" id="KW-0496">Mitochondrion</keyword>
<evidence type="ECO:0000313" key="12">
    <source>
        <dbReference type="Proteomes" id="UP000241890"/>
    </source>
</evidence>
<dbReference type="InterPro" id="IPR023395">
    <property type="entry name" value="MCP_dom_sf"/>
</dbReference>
<evidence type="ECO:0000256" key="6">
    <source>
        <dbReference type="ARBA" id="ARBA00022989"/>
    </source>
</evidence>
<evidence type="ECO:0000256" key="3">
    <source>
        <dbReference type="ARBA" id="ARBA00022448"/>
    </source>
</evidence>
<dbReference type="Gene3D" id="1.50.40.10">
    <property type="entry name" value="Mitochondrial carrier domain"/>
    <property type="match status" value="1"/>
</dbReference>
<dbReference type="GO" id="GO:0031966">
    <property type="term" value="C:mitochondrial membrane"/>
    <property type="evidence" value="ECO:0007669"/>
    <property type="project" value="UniProtKB-SubCell"/>
</dbReference>
<keyword evidence="5" id="KW-0677">Repeat</keyword>
<keyword evidence="4 9" id="KW-0812">Transmembrane</keyword>
<proteinExistence type="inferred from homology"/>
<evidence type="ECO:0000256" key="8">
    <source>
        <dbReference type="ARBA" id="ARBA00023136"/>
    </source>
</evidence>
<comment type="similarity">
    <text evidence="2 10">Belongs to the mitochondrial carrier (TC 2.A.29) family.</text>
</comment>
<feature type="repeat" description="Solcar" evidence="9">
    <location>
        <begin position="169"/>
        <end position="250"/>
    </location>
</feature>
<comment type="subcellular location">
    <subcellularLocation>
        <location evidence="1">Mitochondrion membrane</location>
        <topology evidence="1">Multi-pass membrane protein</topology>
    </subcellularLocation>
</comment>
<evidence type="ECO:0000256" key="7">
    <source>
        <dbReference type="ARBA" id="ARBA00023128"/>
    </source>
</evidence>
<dbReference type="GO" id="GO:0000064">
    <property type="term" value="F:L-ornithine transmembrane transporter activity"/>
    <property type="evidence" value="ECO:0007669"/>
    <property type="project" value="TreeGrafter"/>
</dbReference>
<gene>
    <name evidence="11" type="ORF">FCC1311_055492</name>
</gene>
<evidence type="ECO:0000256" key="5">
    <source>
        <dbReference type="ARBA" id="ARBA00022737"/>
    </source>
</evidence>
<dbReference type="PANTHER" id="PTHR45624:SF58">
    <property type="entry name" value="CARRIER PROTEIN, PUTATIVE-RELATED"/>
    <property type="match status" value="1"/>
</dbReference>
<accession>A0A2R5GEE7</accession>
<comment type="caution">
    <text evidence="11">The sequence shown here is derived from an EMBL/GenBank/DDBJ whole genome shotgun (WGS) entry which is preliminary data.</text>
</comment>
<feature type="repeat" description="Solcar" evidence="9">
    <location>
        <begin position="1"/>
        <end position="83"/>
    </location>
</feature>
<dbReference type="InterPro" id="IPR018108">
    <property type="entry name" value="MCP_transmembrane"/>
</dbReference>
<dbReference type="InterPro" id="IPR050567">
    <property type="entry name" value="Mitochondrial_Carrier"/>
</dbReference>